<dbReference type="Pfam" id="PF00534">
    <property type="entry name" value="Glycos_transf_1"/>
    <property type="match status" value="1"/>
</dbReference>
<comment type="caution">
    <text evidence="3">The sequence shown here is derived from an EMBL/GenBank/DDBJ whole genome shotgun (WGS) entry which is preliminary data.</text>
</comment>
<keyword evidence="1" id="KW-0808">Transferase</keyword>
<evidence type="ECO:0000313" key="3">
    <source>
        <dbReference type="EMBL" id="KAK9814775.1"/>
    </source>
</evidence>
<gene>
    <name evidence="3" type="ORF">WJX72_011270</name>
</gene>
<dbReference type="Pfam" id="PF16994">
    <property type="entry name" value="Glyco_trans_4_5"/>
    <property type="match status" value="1"/>
</dbReference>
<dbReference type="EMBL" id="JALJOR010000007">
    <property type="protein sequence ID" value="KAK9814775.1"/>
    <property type="molecule type" value="Genomic_DNA"/>
</dbReference>
<dbReference type="AlphaFoldDB" id="A0AAW1Q206"/>
<reference evidence="3 4" key="1">
    <citation type="journal article" date="2024" name="Nat. Commun.">
        <title>Phylogenomics reveals the evolutionary origins of lichenization in chlorophyte algae.</title>
        <authorList>
            <person name="Puginier C."/>
            <person name="Libourel C."/>
            <person name="Otte J."/>
            <person name="Skaloud P."/>
            <person name="Haon M."/>
            <person name="Grisel S."/>
            <person name="Petersen M."/>
            <person name="Berrin J.G."/>
            <person name="Delaux P.M."/>
            <person name="Dal Grande F."/>
            <person name="Keller J."/>
        </authorList>
    </citation>
    <scope>NUCLEOTIDE SEQUENCE [LARGE SCALE GENOMIC DNA]</scope>
    <source>
        <strain evidence="3 4">SAG 2043</strain>
    </source>
</reference>
<dbReference type="InterPro" id="IPR001296">
    <property type="entry name" value="Glyco_trans_1"/>
</dbReference>
<keyword evidence="4" id="KW-1185">Reference proteome</keyword>
<proteinExistence type="predicted"/>
<evidence type="ECO:0000259" key="2">
    <source>
        <dbReference type="Pfam" id="PF00534"/>
    </source>
</evidence>
<protein>
    <recommendedName>
        <fullName evidence="2">Glycosyl transferase family 1 domain-containing protein</fullName>
    </recommendedName>
</protein>
<feature type="domain" description="Glycosyl transferase family 1" evidence="2">
    <location>
        <begin position="203"/>
        <end position="363"/>
    </location>
</feature>
<accession>A0AAW1Q206</accession>
<sequence>MGEPEPTNPTQSASCHIPSAKGARIFVVGHMATLTGAPIGLQQLAEQLRDCGAIVEMLFIIGGEFEHIVRLSGIPYRLGMVAVEPAAQDLFIVNTIAEASAMWVRAQVEQFGAAFLRRLVWWVQELHNIELPDKPTMELLAKASEVVFVAGAAHEHWTQIHHSVFGSQFGFPNFRTIYLALGHEWLERDCQASRVGGSERTLARQEMNMTVDDYVVLHMGQIIPHKGVIELIHAAKHVMAAQAALQGQQPMTGQVQILLVGPAFAEQFLNRVKALIRELHLEASVQLVKPVTNPHTYYKLADVFIMNSECENFARVVLEAMAMSLPVLGTRCGGTVEQVTEHVSGLLHSFGNAKELAQNIMKLDTRTPGGLEANIRMGRAGCTRAQSEFDINLKFAEWDRVVHSVRTSARCSLTPSLADLRKTPACCPVDATDPAFKMAKFAFIVLLVILSLGIQAVQGTGEPGTSYGGYTFCSTATVASNCAAFACPNCVSHDFTFSGRRLSERGNRRLLEDGDGSGGSGGSGSYTLTYNVCQARRGAGCGKPLLTGYDGRTFDFEGQAGHTYNLLTEQKHQLNVRMSAANLHDEAHAATGGTVMTELSFQYRDHVVMAEVDVDGNMTVSVDGRTIPSKYWQELYDGEVSIESEPFFPQAGHVAVVSSPMVILRVQAVRPFNDSFGQLNRGHIGFSTTLLEKPHAMHGILGQTLFSKAKHPLGDTQFHGEGTDADYQVSSLSAADSKFNLFGVALQLPSHGRVALETEPISAPITLGSFSTHMQQVLAIGL</sequence>
<dbReference type="InterPro" id="IPR041693">
    <property type="entry name" value="Glyco_trans_4_5"/>
</dbReference>
<dbReference type="SUPFAM" id="SSF53756">
    <property type="entry name" value="UDP-Glycosyltransferase/glycogen phosphorylase"/>
    <property type="match status" value="1"/>
</dbReference>
<dbReference type="Gene3D" id="3.40.50.2000">
    <property type="entry name" value="Glycogen Phosphorylase B"/>
    <property type="match status" value="1"/>
</dbReference>
<evidence type="ECO:0000256" key="1">
    <source>
        <dbReference type="ARBA" id="ARBA00022676"/>
    </source>
</evidence>
<keyword evidence="1" id="KW-0328">Glycosyltransferase</keyword>
<dbReference type="PANTHER" id="PTHR47778:SF2">
    <property type="entry name" value="GLYCOSYL TRANSFERASE FAMILY 1 DOMAIN-CONTAINING PROTEIN"/>
    <property type="match status" value="1"/>
</dbReference>
<evidence type="ECO:0000313" key="4">
    <source>
        <dbReference type="Proteomes" id="UP001489004"/>
    </source>
</evidence>
<dbReference type="Proteomes" id="UP001489004">
    <property type="component" value="Unassembled WGS sequence"/>
</dbReference>
<dbReference type="CDD" id="cd03801">
    <property type="entry name" value="GT4_PimA-like"/>
    <property type="match status" value="1"/>
</dbReference>
<organism evidence="3 4">
    <name type="scientific">[Myrmecia] bisecta</name>
    <dbReference type="NCBI Taxonomy" id="41462"/>
    <lineage>
        <taxon>Eukaryota</taxon>
        <taxon>Viridiplantae</taxon>
        <taxon>Chlorophyta</taxon>
        <taxon>core chlorophytes</taxon>
        <taxon>Trebouxiophyceae</taxon>
        <taxon>Trebouxiales</taxon>
        <taxon>Trebouxiaceae</taxon>
        <taxon>Myrmecia</taxon>
    </lineage>
</organism>
<name>A0AAW1Q206_9CHLO</name>
<dbReference type="GO" id="GO:0016757">
    <property type="term" value="F:glycosyltransferase activity"/>
    <property type="evidence" value="ECO:0007669"/>
    <property type="project" value="UniProtKB-KW"/>
</dbReference>
<dbReference type="PANTHER" id="PTHR47778">
    <property type="entry name" value="BNAA05G14870D PROTEIN"/>
    <property type="match status" value="1"/>
</dbReference>